<comment type="caution">
    <text evidence="7">The sequence shown here is derived from an EMBL/GenBank/DDBJ whole genome shotgun (WGS) entry which is preliminary data.</text>
</comment>
<dbReference type="SUPFAM" id="SSF52540">
    <property type="entry name" value="P-loop containing nucleoside triphosphate hydrolases"/>
    <property type="match status" value="1"/>
</dbReference>
<dbReference type="Pfam" id="PF12399">
    <property type="entry name" value="BCA_ABC_TP_C"/>
    <property type="match status" value="1"/>
</dbReference>
<dbReference type="InterPro" id="IPR027417">
    <property type="entry name" value="P-loop_NTPase"/>
</dbReference>
<evidence type="ECO:0000313" key="8">
    <source>
        <dbReference type="Proteomes" id="UP000252884"/>
    </source>
</evidence>
<keyword evidence="4 7" id="KW-0067">ATP-binding</keyword>
<dbReference type="GO" id="GO:0005886">
    <property type="term" value="C:plasma membrane"/>
    <property type="evidence" value="ECO:0007669"/>
    <property type="project" value="TreeGrafter"/>
</dbReference>
<dbReference type="Gene3D" id="3.40.50.300">
    <property type="entry name" value="P-loop containing nucleotide triphosphate hydrolases"/>
    <property type="match status" value="1"/>
</dbReference>
<keyword evidence="2" id="KW-0472">Membrane</keyword>
<sequence>MSAVLSSPVLAMPPTAPADRGESLEVKNLALSFGGIQVLQDMNVRLRAGEITGLIGPNGAGKTSFFNCLTGLYTPQQGSIQLGERRLEGVPPTGRAALGFSRSFQHVALCPELSIVENVMIGLDRQAHAGWLDAFLPLGRGRQERAAHRAQALTALARLGIAQVAEQAPSALPPGVLRLAEIARAIAGSPRVLLLDEPAAGLNSLETAELSAALKRLRAPGLVLVVVEHDMDLIMDVCDVIHVLNSGRMLATGSPAQIQANPEVVRVYLGDDDA</sequence>
<evidence type="ECO:0000256" key="5">
    <source>
        <dbReference type="SAM" id="MobiDB-lite"/>
    </source>
</evidence>
<gene>
    <name evidence="7" type="ORF">DES41_11469</name>
</gene>
<feature type="region of interest" description="Disordered" evidence="5">
    <location>
        <begin position="1"/>
        <end position="20"/>
    </location>
</feature>
<dbReference type="SMART" id="SM00382">
    <property type="entry name" value="AAA"/>
    <property type="match status" value="1"/>
</dbReference>
<evidence type="ECO:0000256" key="2">
    <source>
        <dbReference type="ARBA" id="ARBA00022475"/>
    </source>
</evidence>
<accession>A0A368XE68</accession>
<keyword evidence="2" id="KW-1003">Cell membrane</keyword>
<feature type="domain" description="ABC transporter" evidence="6">
    <location>
        <begin position="24"/>
        <end position="271"/>
    </location>
</feature>
<keyword evidence="3" id="KW-0547">Nucleotide-binding</keyword>
<dbReference type="PROSITE" id="PS50893">
    <property type="entry name" value="ABC_TRANSPORTER_2"/>
    <property type="match status" value="1"/>
</dbReference>
<evidence type="ECO:0000256" key="1">
    <source>
        <dbReference type="ARBA" id="ARBA00022448"/>
    </source>
</evidence>
<dbReference type="PANTHER" id="PTHR45772">
    <property type="entry name" value="CONSERVED COMPONENT OF ABC TRANSPORTER FOR NATURAL AMINO ACIDS-RELATED"/>
    <property type="match status" value="1"/>
</dbReference>
<keyword evidence="8" id="KW-1185">Reference proteome</keyword>
<dbReference type="PANTHER" id="PTHR45772:SF2">
    <property type="entry name" value="ABC TRANSPORTER ATP-BINDING PROTEIN"/>
    <property type="match status" value="1"/>
</dbReference>
<dbReference type="InterPro" id="IPR003593">
    <property type="entry name" value="AAA+_ATPase"/>
</dbReference>
<dbReference type="Pfam" id="PF00005">
    <property type="entry name" value="ABC_tran"/>
    <property type="match status" value="1"/>
</dbReference>
<dbReference type="AlphaFoldDB" id="A0A368XE68"/>
<dbReference type="GO" id="GO:0016887">
    <property type="term" value="F:ATP hydrolysis activity"/>
    <property type="evidence" value="ECO:0007669"/>
    <property type="project" value="InterPro"/>
</dbReference>
<reference evidence="7 8" key="1">
    <citation type="submission" date="2018-07" db="EMBL/GenBank/DDBJ databases">
        <title>Genomic Encyclopedia of Type Strains, Phase IV (KMG-IV): sequencing the most valuable type-strain genomes for metagenomic binning, comparative biology and taxonomic classification.</title>
        <authorList>
            <person name="Goeker M."/>
        </authorList>
    </citation>
    <scope>NUCLEOTIDE SEQUENCE [LARGE SCALE GENOMIC DNA]</scope>
    <source>
        <strain evidence="7 8">DSM 21634</strain>
    </source>
</reference>
<dbReference type="GO" id="GO:0005524">
    <property type="term" value="F:ATP binding"/>
    <property type="evidence" value="ECO:0007669"/>
    <property type="project" value="UniProtKB-KW"/>
</dbReference>
<dbReference type="RefSeq" id="WP_245966014.1">
    <property type="nucleotide sequence ID" value="NZ_QPJK01000014.1"/>
</dbReference>
<protein>
    <submittedName>
        <fullName evidence="7">Amino acid/amide ABC transporter ATP-binding protein 1 (HAAT family)</fullName>
    </submittedName>
</protein>
<name>A0A368XE68_9BURK</name>
<evidence type="ECO:0000313" key="7">
    <source>
        <dbReference type="EMBL" id="RCW64757.1"/>
    </source>
</evidence>
<organism evidence="7 8">
    <name type="scientific">Pseudorhodoferax soli</name>
    <dbReference type="NCBI Taxonomy" id="545864"/>
    <lineage>
        <taxon>Bacteria</taxon>
        <taxon>Pseudomonadati</taxon>
        <taxon>Pseudomonadota</taxon>
        <taxon>Betaproteobacteria</taxon>
        <taxon>Burkholderiales</taxon>
        <taxon>Comamonadaceae</taxon>
    </lineage>
</organism>
<evidence type="ECO:0000256" key="4">
    <source>
        <dbReference type="ARBA" id="ARBA00022840"/>
    </source>
</evidence>
<dbReference type="InterPro" id="IPR032823">
    <property type="entry name" value="BCA_ABC_TP_C"/>
</dbReference>
<dbReference type="CDD" id="cd03219">
    <property type="entry name" value="ABC_Mj1267_LivG_branched"/>
    <property type="match status" value="1"/>
</dbReference>
<dbReference type="InterPro" id="IPR051120">
    <property type="entry name" value="ABC_AA/LPS_Transport"/>
</dbReference>
<dbReference type="Proteomes" id="UP000252884">
    <property type="component" value="Unassembled WGS sequence"/>
</dbReference>
<dbReference type="InterPro" id="IPR003439">
    <property type="entry name" value="ABC_transporter-like_ATP-bd"/>
</dbReference>
<evidence type="ECO:0000259" key="6">
    <source>
        <dbReference type="PROSITE" id="PS50893"/>
    </source>
</evidence>
<dbReference type="EMBL" id="QPJK01000014">
    <property type="protein sequence ID" value="RCW64757.1"/>
    <property type="molecule type" value="Genomic_DNA"/>
</dbReference>
<proteinExistence type="predicted"/>
<evidence type="ECO:0000256" key="3">
    <source>
        <dbReference type="ARBA" id="ARBA00022741"/>
    </source>
</evidence>
<keyword evidence="1" id="KW-0813">Transport</keyword>